<dbReference type="Pfam" id="PF01326">
    <property type="entry name" value="PPDK_N"/>
    <property type="match status" value="1"/>
</dbReference>
<protein>
    <submittedName>
        <fullName evidence="2">PEP/pyruvate-binding domain-containing protein</fullName>
    </submittedName>
</protein>
<feature type="domain" description="Pyruvate phosphate dikinase AMP/ATP-binding" evidence="1">
    <location>
        <begin position="35"/>
        <end position="152"/>
    </location>
</feature>
<dbReference type="EMBL" id="JBIATK010000010">
    <property type="protein sequence ID" value="MFF4026300.1"/>
    <property type="molecule type" value="Genomic_DNA"/>
</dbReference>
<dbReference type="InterPro" id="IPR002192">
    <property type="entry name" value="PPDK_AMP/ATP-bd"/>
</dbReference>
<dbReference type="PANTHER" id="PTHR43615:SF1">
    <property type="entry name" value="PPDK_N DOMAIN-CONTAINING PROTEIN"/>
    <property type="match status" value="1"/>
</dbReference>
<dbReference type="InterPro" id="IPR051549">
    <property type="entry name" value="PEP_Utilizing_Enz"/>
</dbReference>
<dbReference type="InterPro" id="IPR013815">
    <property type="entry name" value="ATP_grasp_subdomain_1"/>
</dbReference>
<dbReference type="Gene3D" id="3.50.30.10">
    <property type="entry name" value="Phosphohistidine domain"/>
    <property type="match status" value="1"/>
</dbReference>
<organism evidence="2 3">
    <name type="scientific">Nocardia elegans</name>
    <dbReference type="NCBI Taxonomy" id="300029"/>
    <lineage>
        <taxon>Bacteria</taxon>
        <taxon>Bacillati</taxon>
        <taxon>Actinomycetota</taxon>
        <taxon>Actinomycetes</taxon>
        <taxon>Mycobacteriales</taxon>
        <taxon>Nocardiaceae</taxon>
        <taxon>Nocardia</taxon>
    </lineage>
</organism>
<evidence type="ECO:0000259" key="1">
    <source>
        <dbReference type="Pfam" id="PF01326"/>
    </source>
</evidence>
<name>A0ABW6TJI6_9NOCA</name>
<dbReference type="PANTHER" id="PTHR43615">
    <property type="entry name" value="PHOSPHOENOLPYRUVATE SYNTHASE-RELATED"/>
    <property type="match status" value="1"/>
</dbReference>
<dbReference type="Proteomes" id="UP001602089">
    <property type="component" value="Unassembled WGS sequence"/>
</dbReference>
<dbReference type="RefSeq" id="WP_387131429.1">
    <property type="nucleotide sequence ID" value="NZ_JBIATK010000010.1"/>
</dbReference>
<sequence length="616" mass="66497">MMIDLAEQIADPARYGWKAHYLSFLVKEGFAVPRAMAIAFDEIPENLPVDSELAYAVRSSGIAEDCQSSSHAGHFTTHLGVRGAENLLAAVGSVRASGVEEMLMGVVIQEMVETPIVSGVAFSIHPVTLARDVAVVSWVRGLGDGLVSGVLAGNDVEFRLQDGTVSAGEWPLDAELLHVITGSLVRLQELLGRPIDIEWCVSGSGTVMLLQLRPIVLPAPRVISLDTTHSFHSLPRRVAAHSKLALRADAVHLGVPMSRARAFLATQPEGMPTVAPFPTSKWSAGRSVVLLFPTQIEGRIVREFTKDCSTDVEFFVRGCQRYAIRQYPDQSGAAQSIANTLQVGLQHSAIACVIEQEILHAYATGILRRTAEGYLAEVALGHFVPKGYVETSMFGLSNDLTVTLRTEVQQSKSYHFMNGHVIAESPPYESLLLTDADLQRLVCAMKPILEHRPAVALEFGLLGFPGELEPYMIDVADSDSDTVFLSIADATRGVVSAGTAAGRVIDLRAGAAREDLNIHLYNTAPEGGPELTPTIFIAHHASVDLLPIVRAAHSASGFIFERASLLAHLSVVLRERDLAAVTLPTHTIDAIAARSEWLTIDTTKPELVVTQEVPET</sequence>
<accession>A0ABW6TJI6</accession>
<dbReference type="Gene3D" id="3.30.1490.20">
    <property type="entry name" value="ATP-grasp fold, A domain"/>
    <property type="match status" value="1"/>
</dbReference>
<gene>
    <name evidence="2" type="ORF">ACFYY5_25965</name>
</gene>
<dbReference type="Gene3D" id="3.30.470.20">
    <property type="entry name" value="ATP-grasp fold, B domain"/>
    <property type="match status" value="2"/>
</dbReference>
<dbReference type="SUPFAM" id="SSF56059">
    <property type="entry name" value="Glutathione synthetase ATP-binding domain-like"/>
    <property type="match status" value="1"/>
</dbReference>
<keyword evidence="3" id="KW-1185">Reference proteome</keyword>
<reference evidence="2 3" key="1">
    <citation type="submission" date="2024-10" db="EMBL/GenBank/DDBJ databases">
        <title>The Natural Products Discovery Center: Release of the First 8490 Sequenced Strains for Exploring Actinobacteria Biosynthetic Diversity.</title>
        <authorList>
            <person name="Kalkreuter E."/>
            <person name="Kautsar S.A."/>
            <person name="Yang D."/>
            <person name="Bader C.D."/>
            <person name="Teijaro C.N."/>
            <person name="Fluegel L."/>
            <person name="Davis C.M."/>
            <person name="Simpson J.R."/>
            <person name="Lauterbach L."/>
            <person name="Steele A.D."/>
            <person name="Gui C."/>
            <person name="Meng S."/>
            <person name="Li G."/>
            <person name="Viehrig K."/>
            <person name="Ye F."/>
            <person name="Su P."/>
            <person name="Kiefer A.F."/>
            <person name="Nichols A."/>
            <person name="Cepeda A.J."/>
            <person name="Yan W."/>
            <person name="Fan B."/>
            <person name="Jiang Y."/>
            <person name="Adhikari A."/>
            <person name="Zheng C.-J."/>
            <person name="Schuster L."/>
            <person name="Cowan T.M."/>
            <person name="Smanski M.J."/>
            <person name="Chevrette M.G."/>
            <person name="De Carvalho L.P.S."/>
            <person name="Shen B."/>
        </authorList>
    </citation>
    <scope>NUCLEOTIDE SEQUENCE [LARGE SCALE GENOMIC DNA]</scope>
    <source>
        <strain evidence="2 3">NPDC001867</strain>
    </source>
</reference>
<evidence type="ECO:0000313" key="2">
    <source>
        <dbReference type="EMBL" id="MFF4026300.1"/>
    </source>
</evidence>
<evidence type="ECO:0000313" key="3">
    <source>
        <dbReference type="Proteomes" id="UP001602089"/>
    </source>
</evidence>
<proteinExistence type="predicted"/>
<comment type="caution">
    <text evidence="2">The sequence shown here is derived from an EMBL/GenBank/DDBJ whole genome shotgun (WGS) entry which is preliminary data.</text>
</comment>